<evidence type="ECO:0000313" key="3">
    <source>
        <dbReference type="Proteomes" id="UP001223586"/>
    </source>
</evidence>
<dbReference type="Proteomes" id="UP001223586">
    <property type="component" value="Unassembled WGS sequence"/>
</dbReference>
<dbReference type="RefSeq" id="WP_307233440.1">
    <property type="nucleotide sequence ID" value="NZ_JAUSTT010000049.1"/>
</dbReference>
<name>A0ABT9WZ67_9BACI</name>
<evidence type="ECO:0000259" key="1">
    <source>
        <dbReference type="Pfam" id="PF13349"/>
    </source>
</evidence>
<proteinExistence type="predicted"/>
<sequence length="302" mass="32855">MVKKLAVAAIILLVIGITGAIFTFKPYFFVQKQEEYRQIDANDIEHIEIKSNVANMHILPSNSEIIEVVWSNPNKKRNQIDVKVSEKNGTLDIQAKFKHRFRFLQLGPSSIDVDIKLPNKVFQSLEAKNNVGAIKIEDIAADDMTVSNDTGSIRLKDITGKQLQVKNNVGAIKIENIATEDITVSNDTGKTVLKDVAGKQLQVKTKIGEIALTDTVGKLQASSDTGAISISTKKIEHDMHLETEIGSITIAVPTIPSDVSFDLHSEIGSVKAFGTKGSHIVSNAQALVKATSSVGSIQVKEK</sequence>
<protein>
    <submittedName>
        <fullName evidence="2">Lia operon protein LiaG</fullName>
    </submittedName>
</protein>
<comment type="caution">
    <text evidence="2">The sequence shown here is derived from an EMBL/GenBank/DDBJ whole genome shotgun (WGS) entry which is preliminary data.</text>
</comment>
<dbReference type="Pfam" id="PF13349">
    <property type="entry name" value="DUF4097"/>
    <property type="match status" value="1"/>
</dbReference>
<feature type="domain" description="DUF4097" evidence="1">
    <location>
        <begin position="44"/>
        <end position="278"/>
    </location>
</feature>
<dbReference type="InterPro" id="IPR025164">
    <property type="entry name" value="Toastrack_DUF4097"/>
</dbReference>
<accession>A0ABT9WZ67</accession>
<keyword evidence="3" id="KW-1185">Reference proteome</keyword>
<organism evidence="2 3">
    <name type="scientific">Bacillus chungangensis</name>
    <dbReference type="NCBI Taxonomy" id="587633"/>
    <lineage>
        <taxon>Bacteria</taxon>
        <taxon>Bacillati</taxon>
        <taxon>Bacillota</taxon>
        <taxon>Bacilli</taxon>
        <taxon>Bacillales</taxon>
        <taxon>Bacillaceae</taxon>
        <taxon>Bacillus</taxon>
    </lineage>
</organism>
<evidence type="ECO:0000313" key="2">
    <source>
        <dbReference type="EMBL" id="MDQ0178529.1"/>
    </source>
</evidence>
<dbReference type="EMBL" id="JAUSTT010000049">
    <property type="protein sequence ID" value="MDQ0178529.1"/>
    <property type="molecule type" value="Genomic_DNA"/>
</dbReference>
<gene>
    <name evidence="2" type="ORF">J2S08_004436</name>
</gene>
<reference evidence="2 3" key="1">
    <citation type="submission" date="2023-07" db="EMBL/GenBank/DDBJ databases">
        <title>Genomic Encyclopedia of Type Strains, Phase IV (KMG-IV): sequencing the most valuable type-strain genomes for metagenomic binning, comparative biology and taxonomic classification.</title>
        <authorList>
            <person name="Goeker M."/>
        </authorList>
    </citation>
    <scope>NUCLEOTIDE SEQUENCE [LARGE SCALE GENOMIC DNA]</scope>
    <source>
        <strain evidence="2 3">DSM 23837</strain>
    </source>
</reference>